<reference evidence="3" key="1">
    <citation type="submission" date="2021-01" db="EMBL/GenBank/DDBJ databases">
        <authorList>
            <person name="Corre E."/>
            <person name="Pelletier E."/>
            <person name="Niang G."/>
            <person name="Scheremetjew M."/>
            <person name="Finn R."/>
            <person name="Kale V."/>
            <person name="Holt S."/>
            <person name="Cochrane G."/>
            <person name="Meng A."/>
            <person name="Brown T."/>
            <person name="Cohen L."/>
        </authorList>
    </citation>
    <scope>NUCLEOTIDE SEQUENCE</scope>
    <source>
        <strain evidence="3">GSO104</strain>
    </source>
</reference>
<feature type="compositionally biased region" description="Polar residues" evidence="1">
    <location>
        <begin position="1"/>
        <end position="17"/>
    </location>
</feature>
<feature type="region of interest" description="Disordered" evidence="1">
    <location>
        <begin position="97"/>
        <end position="134"/>
    </location>
</feature>
<evidence type="ECO:0000259" key="2">
    <source>
        <dbReference type="Pfam" id="PF20710"/>
    </source>
</evidence>
<evidence type="ECO:0000256" key="1">
    <source>
        <dbReference type="SAM" id="MobiDB-lite"/>
    </source>
</evidence>
<feature type="region of interest" description="Disordered" evidence="1">
    <location>
        <begin position="606"/>
        <end position="625"/>
    </location>
</feature>
<feature type="compositionally biased region" description="Basic and acidic residues" evidence="1">
    <location>
        <begin position="616"/>
        <end position="625"/>
    </location>
</feature>
<dbReference type="AlphaFoldDB" id="A0A7S4RHP8"/>
<evidence type="ECO:0000313" key="3">
    <source>
        <dbReference type="EMBL" id="CAE4614828.1"/>
    </source>
</evidence>
<dbReference type="EMBL" id="HBNS01023947">
    <property type="protein sequence ID" value="CAE4614828.1"/>
    <property type="molecule type" value="Transcribed_RNA"/>
</dbReference>
<feature type="compositionally biased region" description="Basic and acidic residues" evidence="1">
    <location>
        <begin position="18"/>
        <end position="40"/>
    </location>
</feature>
<feature type="compositionally biased region" description="Polar residues" evidence="1">
    <location>
        <begin position="265"/>
        <end position="275"/>
    </location>
</feature>
<gene>
    <name evidence="3" type="ORF">DBRI00130_LOCUS18902</name>
</gene>
<proteinExistence type="predicted"/>
<accession>A0A7S4RHP8</accession>
<organism evidence="3">
    <name type="scientific">Ditylum brightwellii</name>
    <dbReference type="NCBI Taxonomy" id="49249"/>
    <lineage>
        <taxon>Eukaryota</taxon>
        <taxon>Sar</taxon>
        <taxon>Stramenopiles</taxon>
        <taxon>Ochrophyta</taxon>
        <taxon>Bacillariophyta</taxon>
        <taxon>Mediophyceae</taxon>
        <taxon>Lithodesmiophycidae</taxon>
        <taxon>Lithodesmiales</taxon>
        <taxon>Lithodesmiaceae</taxon>
        <taxon>Ditylum</taxon>
    </lineage>
</organism>
<dbReference type="InterPro" id="IPR049227">
    <property type="entry name" value="DUF6824"/>
</dbReference>
<name>A0A7S4RHP8_9STRA</name>
<feature type="region of interest" description="Disordered" evidence="1">
    <location>
        <begin position="256"/>
        <end position="277"/>
    </location>
</feature>
<feature type="region of interest" description="Disordered" evidence="1">
    <location>
        <begin position="1"/>
        <end position="40"/>
    </location>
</feature>
<feature type="compositionally biased region" description="Low complexity" evidence="1">
    <location>
        <begin position="111"/>
        <end position="129"/>
    </location>
</feature>
<dbReference type="Pfam" id="PF20710">
    <property type="entry name" value="DUF6824"/>
    <property type="match status" value="1"/>
</dbReference>
<sequence length="625" mass="71299">MKNNIDKIQTAGESETLSYKDENGSCKNHSERIRQISSMDNEKEIPGYLVISSHHRKHNHSDTSQPQYVHDITSSPSLFSHTSETDHRGVTYLQNTTPHRRDEEEYAALVSPKSSISPSPPASASAPHSPHLHHKRPFTPPFSTFFRPPVMRRITQSPHTTSNSRYVYPSWDYHRRRRRRYENDSDYDYCKQEQYCNLPFPETTDTSDFSLISYSRSIDANPHYSYTFDRYCASNDESISPSRSVDYRQRDQCYSPHCDHEGIDQSPQASPSKVRTSGKEFQYLCPRDECNDEYDDYEIYDDENDAHPLLRGYNPDFDGYRTASSPRNDVYKEYSNIDIEDTARTPRMPDAASEVDFDVMKPPVTPIIQPTKEPLCISPVTPIIQPTKEPLCISPENLNQYDVLLGRGGAANSQIGNRHFRSLVQDFQPIYLTLRRKDKPLLARSLVLIVRNRGGRFLKKGKSLGEYYEAGDEKAETKASQALREGLKIRSITRKRKEIFRQQQQIEKKREKVMRYGQLGGEGEGQGGGKNCKSLPAEEQTLSHESLLNEDDCTPNNDYSSPIQYVGENFHHIGAMAFQSSPQYVSTSSTGASSSTTTIGEYLYEQDLSATAVPKNKNDQREGKN</sequence>
<feature type="domain" description="DUF6824" evidence="2">
    <location>
        <begin position="402"/>
        <end position="485"/>
    </location>
</feature>
<protein>
    <recommendedName>
        <fullName evidence="2">DUF6824 domain-containing protein</fullName>
    </recommendedName>
</protein>